<keyword evidence="1 6" id="KW-0808">Transferase</keyword>
<reference evidence="10" key="1">
    <citation type="submission" date="2016-11" db="EMBL/GenBank/DDBJ databases">
        <authorList>
            <person name="Varghese N."/>
            <person name="Submissions S."/>
        </authorList>
    </citation>
    <scope>NUCLEOTIDE SEQUENCE [LARGE SCALE GENOMIC DNA]</scope>
    <source>
        <strain evidence="10">DSM 16478</strain>
    </source>
</reference>
<keyword evidence="10" id="KW-1185">Reference proteome</keyword>
<dbReference type="HAMAP" id="MF_01659">
    <property type="entry name" value="MenD"/>
    <property type="match status" value="1"/>
</dbReference>
<dbReference type="UniPathway" id="UPA00079"/>
<dbReference type="GO" id="GO:0030976">
    <property type="term" value="F:thiamine pyrophosphate binding"/>
    <property type="evidence" value="ECO:0007669"/>
    <property type="project" value="UniProtKB-UniRule"/>
</dbReference>
<dbReference type="GO" id="GO:0030145">
    <property type="term" value="F:manganese ion binding"/>
    <property type="evidence" value="ECO:0007669"/>
    <property type="project" value="UniProtKB-UniRule"/>
</dbReference>
<keyword evidence="5 6" id="KW-0464">Manganese</keyword>
<dbReference type="SUPFAM" id="SSF52518">
    <property type="entry name" value="Thiamin diphosphate-binding fold (THDP-binding)"/>
    <property type="match status" value="2"/>
</dbReference>
<dbReference type="GO" id="GO:0009234">
    <property type="term" value="P:menaquinone biosynthetic process"/>
    <property type="evidence" value="ECO:0007669"/>
    <property type="project" value="UniProtKB-UniRule"/>
</dbReference>
<evidence type="ECO:0000256" key="6">
    <source>
        <dbReference type="HAMAP-Rule" id="MF_01659"/>
    </source>
</evidence>
<dbReference type="InterPro" id="IPR011766">
    <property type="entry name" value="TPP_enzyme_TPP-bd"/>
</dbReference>
<feature type="domain" description="Thiamine pyrophosphate enzyme N-terminal TPP-binding" evidence="8">
    <location>
        <begin position="15"/>
        <end position="128"/>
    </location>
</feature>
<dbReference type="Proteomes" id="UP000184314">
    <property type="component" value="Unassembled WGS sequence"/>
</dbReference>
<dbReference type="NCBIfam" id="TIGR00173">
    <property type="entry name" value="menD"/>
    <property type="match status" value="1"/>
</dbReference>
<dbReference type="PANTHER" id="PTHR42916:SF1">
    <property type="entry name" value="PROTEIN PHYLLO, CHLOROPLASTIC"/>
    <property type="match status" value="1"/>
</dbReference>
<dbReference type="EC" id="2.2.1.9" evidence="6"/>
<evidence type="ECO:0000256" key="4">
    <source>
        <dbReference type="ARBA" id="ARBA00023052"/>
    </source>
</evidence>
<dbReference type="InterPro" id="IPR004433">
    <property type="entry name" value="MenaQ_synth_MenD"/>
</dbReference>
<comment type="cofactor">
    <cofactor evidence="6">
        <name>Mg(2+)</name>
        <dbReference type="ChEBI" id="CHEBI:18420"/>
    </cofactor>
    <cofactor evidence="6">
        <name>Mn(2+)</name>
        <dbReference type="ChEBI" id="CHEBI:29035"/>
    </cofactor>
</comment>
<evidence type="ECO:0000256" key="2">
    <source>
        <dbReference type="ARBA" id="ARBA00022723"/>
    </source>
</evidence>
<comment type="function">
    <text evidence="6">Catalyzes the thiamine diphosphate-dependent decarboxylation of 2-oxoglutarate and the subsequent addition of the resulting succinic semialdehyde-thiamine pyrophosphate anion to isochorismate to yield 2-succinyl-5-enolpyruvyl-6-hydroxy-3-cyclohexene-1-carboxylate (SEPHCHC).</text>
</comment>
<evidence type="ECO:0000313" key="9">
    <source>
        <dbReference type="EMBL" id="SHK61351.1"/>
    </source>
</evidence>
<evidence type="ECO:0000259" key="7">
    <source>
        <dbReference type="Pfam" id="PF02775"/>
    </source>
</evidence>
<dbReference type="Pfam" id="PF02775">
    <property type="entry name" value="TPP_enzyme_C"/>
    <property type="match status" value="1"/>
</dbReference>
<comment type="cofactor">
    <cofactor evidence="6">
        <name>thiamine diphosphate</name>
        <dbReference type="ChEBI" id="CHEBI:58937"/>
    </cofactor>
    <text evidence="6">Binds 1 thiamine pyrophosphate per subunit.</text>
</comment>
<dbReference type="PIRSF" id="PIRSF004983">
    <property type="entry name" value="MenD"/>
    <property type="match status" value="1"/>
</dbReference>
<comment type="pathway">
    <text evidence="6">Quinol/quinone metabolism; 1,4-dihydroxy-2-naphthoate biosynthesis; 1,4-dihydroxy-2-naphthoate from chorismate: step 2/7.</text>
</comment>
<dbReference type="CDD" id="cd02009">
    <property type="entry name" value="TPP_SHCHC_synthase"/>
    <property type="match status" value="1"/>
</dbReference>
<keyword evidence="4 6" id="KW-0786">Thiamine pyrophosphate</keyword>
<dbReference type="Pfam" id="PF02776">
    <property type="entry name" value="TPP_enzyme_N"/>
    <property type="match status" value="1"/>
</dbReference>
<comment type="catalytic activity">
    <reaction evidence="6">
        <text>isochorismate + 2-oxoglutarate + H(+) = 5-enolpyruvoyl-6-hydroxy-2-succinyl-cyclohex-3-ene-1-carboxylate + CO2</text>
        <dbReference type="Rhea" id="RHEA:25593"/>
        <dbReference type="ChEBI" id="CHEBI:15378"/>
        <dbReference type="ChEBI" id="CHEBI:16526"/>
        <dbReference type="ChEBI" id="CHEBI:16810"/>
        <dbReference type="ChEBI" id="CHEBI:29780"/>
        <dbReference type="ChEBI" id="CHEBI:58818"/>
        <dbReference type="EC" id="2.2.1.9"/>
    </reaction>
</comment>
<dbReference type="InterPro" id="IPR012001">
    <property type="entry name" value="Thiamin_PyroP_enz_TPP-bd_dom"/>
</dbReference>
<evidence type="ECO:0000259" key="8">
    <source>
        <dbReference type="Pfam" id="PF02776"/>
    </source>
</evidence>
<dbReference type="Gene3D" id="3.40.50.970">
    <property type="match status" value="2"/>
</dbReference>
<keyword evidence="6" id="KW-0474">Menaquinone biosynthesis</keyword>
<dbReference type="AlphaFoldDB" id="A0A1M6TWQ2"/>
<feature type="domain" description="Thiamine pyrophosphate enzyme TPP-binding" evidence="7">
    <location>
        <begin position="431"/>
        <end position="571"/>
    </location>
</feature>
<dbReference type="InterPro" id="IPR029061">
    <property type="entry name" value="THDP-binding"/>
</dbReference>
<dbReference type="PANTHER" id="PTHR42916">
    <property type="entry name" value="2-SUCCINYL-5-ENOLPYRUVYL-6-HYDROXY-3-CYCLOHEXENE-1-CARBOXYLATE SYNTHASE"/>
    <property type="match status" value="1"/>
</dbReference>
<protein>
    <recommendedName>
        <fullName evidence="6">2-succinyl-5-enolpyruvyl-6-hydroxy-3-cyclohexene-1-carboxylate synthase</fullName>
        <shortName evidence="6">SEPHCHC synthase</shortName>
        <ecNumber evidence="6">2.2.1.9</ecNumber>
    </recommendedName>
    <alternativeName>
        <fullName evidence="6">Menaquinone biosynthesis protein MenD</fullName>
    </alternativeName>
</protein>
<organism evidence="9 10">
    <name type="scientific">Maribacter aquivivus</name>
    <dbReference type="NCBI Taxonomy" id="228958"/>
    <lineage>
        <taxon>Bacteria</taxon>
        <taxon>Pseudomonadati</taxon>
        <taxon>Bacteroidota</taxon>
        <taxon>Flavobacteriia</taxon>
        <taxon>Flavobacteriales</taxon>
        <taxon>Flavobacteriaceae</taxon>
        <taxon>Maribacter</taxon>
    </lineage>
</organism>
<proteinExistence type="inferred from homology"/>
<dbReference type="EMBL" id="FQZX01000003">
    <property type="protein sequence ID" value="SHK61351.1"/>
    <property type="molecule type" value="Genomic_DNA"/>
</dbReference>
<gene>
    <name evidence="6" type="primary">menD</name>
    <name evidence="9" type="ORF">SAMN04488007_3393</name>
</gene>
<dbReference type="CDD" id="cd07037">
    <property type="entry name" value="TPP_PYR_MenD"/>
    <property type="match status" value="1"/>
</dbReference>
<dbReference type="STRING" id="228958.SAMN04488007_3393"/>
<name>A0A1M6TWQ2_9FLAO</name>
<keyword evidence="2 6" id="KW-0479">Metal-binding</keyword>
<dbReference type="Gene3D" id="3.40.50.1220">
    <property type="entry name" value="TPP-binding domain"/>
    <property type="match status" value="1"/>
</dbReference>
<accession>A0A1M6TWQ2</accession>
<comment type="similarity">
    <text evidence="6">Belongs to the TPP enzyme family. MenD subfamily.</text>
</comment>
<comment type="pathway">
    <text evidence="6">Quinol/quinone metabolism; menaquinone biosynthesis.</text>
</comment>
<evidence type="ECO:0000256" key="3">
    <source>
        <dbReference type="ARBA" id="ARBA00022842"/>
    </source>
</evidence>
<evidence type="ECO:0000256" key="5">
    <source>
        <dbReference type="ARBA" id="ARBA00023211"/>
    </source>
</evidence>
<comment type="subunit">
    <text evidence="6">Homodimer.</text>
</comment>
<dbReference type="GO" id="GO:0000287">
    <property type="term" value="F:magnesium ion binding"/>
    <property type="evidence" value="ECO:0007669"/>
    <property type="project" value="UniProtKB-UniRule"/>
</dbReference>
<evidence type="ECO:0000256" key="1">
    <source>
        <dbReference type="ARBA" id="ARBA00022679"/>
    </source>
</evidence>
<dbReference type="GO" id="GO:0070204">
    <property type="term" value="F:2-succinyl-5-enolpyruvyl-6-hydroxy-3-cyclohexene-1-carboxylic-acid synthase activity"/>
    <property type="evidence" value="ECO:0007669"/>
    <property type="project" value="UniProtKB-UniRule"/>
</dbReference>
<keyword evidence="3 6" id="KW-0460">Magnesium</keyword>
<sequence>MVVFLNYMKYSAIPTAQSIVQHCQAKNISNIVISPGSRNAPLTIAFAENPYFTCYSIVDERCSAFFALGMAQQLQKPVVVLCTSGSALLNYYPAVAEAYFSNIPLIVISADRPIYKLGIGDGQTINQRNVFENHIRYSANLKQDVNHATAKVLQYKPEWLSDRAVNDVQQEVQNYNDGQLNLALEIALTSNTPIHINAPFEEPLYETISVPSISPQISAIPADIDSVIDLEQHRNIWKTSVRKMVLVGVNTSNAIKDMVLEKLANDPSVIVLTETTSNIHHPNFFNSIDSLVAPIEMHVDTELEFEKLKPEVLITFGGLIVSKKVKAFLRNYTPKHHWHIGGQFANDTFFCLEEHIKISVNDFFSEMYLDDTNLKSEYFSHWNKIKEKYELKRNDYLEEIPFSDFLAFNHILAAVPDDYMLQLANSSTIRYTQLFNVNPTLKVFCNRGTSGIDGSTSTAIGASLASSSPTLFITGDLSFFYDSNALWNSYLKPNFRIIVVNNNGGGIFRILPGKENSNVFETYFETRHTLSSEHLCAMYGFNYLRANSSQELEEELSTFFDETDRPQLLEITTPTLKNDKILIDYFRFIS</sequence>
<dbReference type="UniPathway" id="UPA01057">
    <property type="reaction ID" value="UER00164"/>
</dbReference>
<evidence type="ECO:0000313" key="10">
    <source>
        <dbReference type="Proteomes" id="UP000184314"/>
    </source>
</evidence>